<dbReference type="Pfam" id="PF03567">
    <property type="entry name" value="Sulfotransfer_2"/>
    <property type="match status" value="1"/>
</dbReference>
<dbReference type="InterPro" id="IPR007669">
    <property type="entry name" value="Chst-1-like"/>
</dbReference>
<reference evidence="2" key="1">
    <citation type="submission" date="2016-11" db="UniProtKB">
        <authorList>
            <consortium name="WormBaseParasite"/>
        </authorList>
    </citation>
    <scope>IDENTIFICATION</scope>
</reference>
<dbReference type="AlphaFoldDB" id="A0A1I7RM30"/>
<dbReference type="Proteomes" id="UP000095284">
    <property type="component" value="Unplaced"/>
</dbReference>
<dbReference type="GO" id="GO:0047756">
    <property type="term" value="F:chondroitin 4-sulfotransferase activity"/>
    <property type="evidence" value="ECO:0007669"/>
    <property type="project" value="InterPro"/>
</dbReference>
<dbReference type="GO" id="GO:0050650">
    <property type="term" value="P:chondroitin sulfate proteoglycan biosynthetic process"/>
    <property type="evidence" value="ECO:0007669"/>
    <property type="project" value="InterPro"/>
</dbReference>
<sequence length="284" mass="33540">MTQCARSRVVFLACGVLTVFYFSSRGFRSPQPENASKLPPYVKLEQRYFVSQQYQFTFCTTDDFLLDYTAGIACWLHNWKEFRRKNMALYYYNHSNSICQNDDSHFPPSKMTSLLRASKNSKWMNLIILQEPIYRFLRAYDSRCVNSLRNCFSCTTMTCVLNIILQRLANIAKGATPTPFDMEFVPQNWKCNNLPDSFRTENVVLDPWDESKRDKFLHDLVNLLYSNLAPSRVVNGIVKESRDWFDDRINAQQYTFLVDELRQPENWRLFHSIYANDYALFLMD</sequence>
<proteinExistence type="predicted"/>
<dbReference type="InterPro" id="IPR005331">
    <property type="entry name" value="Sulfotransferase"/>
</dbReference>
<dbReference type="PANTHER" id="PTHR22900:SF10">
    <property type="entry name" value="CARBOHYDRATE SULFOTRANSFERASE"/>
    <property type="match status" value="1"/>
</dbReference>
<organism evidence="1 2">
    <name type="scientific">Bursaphelenchus xylophilus</name>
    <name type="common">Pinewood nematode worm</name>
    <name type="synonym">Aphelenchoides xylophilus</name>
    <dbReference type="NCBI Taxonomy" id="6326"/>
    <lineage>
        <taxon>Eukaryota</taxon>
        <taxon>Metazoa</taxon>
        <taxon>Ecdysozoa</taxon>
        <taxon>Nematoda</taxon>
        <taxon>Chromadorea</taxon>
        <taxon>Rhabditida</taxon>
        <taxon>Tylenchina</taxon>
        <taxon>Tylenchomorpha</taxon>
        <taxon>Aphelenchoidea</taxon>
        <taxon>Aphelenchoididae</taxon>
        <taxon>Bursaphelenchus</taxon>
    </lineage>
</organism>
<dbReference type="GO" id="GO:1902884">
    <property type="term" value="P:positive regulation of response to oxidative stress"/>
    <property type="evidence" value="ECO:0007669"/>
    <property type="project" value="InterPro"/>
</dbReference>
<accession>A0A1I7RM30</accession>
<dbReference type="WBParaSite" id="BXY_0176500.1">
    <property type="protein sequence ID" value="BXY_0176500.1"/>
    <property type="gene ID" value="BXY_0176500"/>
</dbReference>
<evidence type="ECO:0000313" key="1">
    <source>
        <dbReference type="Proteomes" id="UP000095284"/>
    </source>
</evidence>
<name>A0A1I7RM30_BURXY</name>
<protein>
    <submittedName>
        <fullName evidence="2">Uncharacterized protein</fullName>
    </submittedName>
</protein>
<evidence type="ECO:0000313" key="2">
    <source>
        <dbReference type="WBParaSite" id="BXY_0176500.1"/>
    </source>
</evidence>
<dbReference type="GO" id="GO:0016020">
    <property type="term" value="C:membrane"/>
    <property type="evidence" value="ECO:0007669"/>
    <property type="project" value="InterPro"/>
</dbReference>
<dbReference type="PANTHER" id="PTHR22900">
    <property type="entry name" value="PROTEIN CBG14245-RELATED"/>
    <property type="match status" value="1"/>
</dbReference>
<dbReference type="eggNOG" id="KOG4651">
    <property type="taxonomic scope" value="Eukaryota"/>
</dbReference>